<evidence type="ECO:0000256" key="1">
    <source>
        <dbReference type="ARBA" id="ARBA00004613"/>
    </source>
</evidence>
<dbReference type="InterPro" id="IPR036819">
    <property type="entry name" value="Subtilisin_inhibitor-like_sf"/>
</dbReference>
<sequence length="190" mass="18544">MRLLTLRPLLAVLALAGLAGLAACTPTPDGTGPSSASPTASSTASQGSSGSPAPDTETTVPAPSPSAPPAPSAGPGAGNAELAIMVKPSSTEPAVNYTLVCRDGLPTAESKHPKPEAACAALKNNAALLSPAPRSKDVACTQQYGGPQTATVTGIVDDTPVDVTFANTDGCEIAAWNAARDVLGASAGGT</sequence>
<evidence type="ECO:0000256" key="2">
    <source>
        <dbReference type="ARBA" id="ARBA00010472"/>
    </source>
</evidence>
<dbReference type="KEGG" id="psey:GU243_19115"/>
<dbReference type="Proteomes" id="UP000464186">
    <property type="component" value="Chromosome"/>
</dbReference>
<feature type="chain" id="PRO_5039619288" evidence="8">
    <location>
        <begin position="23"/>
        <end position="190"/>
    </location>
</feature>
<feature type="compositionally biased region" description="Low complexity" evidence="7">
    <location>
        <begin position="30"/>
        <end position="54"/>
    </location>
</feature>
<feature type="domain" description="Subtilisin inhibitor" evidence="9">
    <location>
        <begin position="90"/>
        <end position="162"/>
    </location>
</feature>
<evidence type="ECO:0000313" key="10">
    <source>
        <dbReference type="EMBL" id="QHK21458.1"/>
    </source>
</evidence>
<dbReference type="InterPro" id="IPR023549">
    <property type="entry name" value="Subtilisin_inhibitor"/>
</dbReference>
<gene>
    <name evidence="10" type="ORF">GU243_19115</name>
</gene>
<dbReference type="GO" id="GO:0004867">
    <property type="term" value="F:serine-type endopeptidase inhibitor activity"/>
    <property type="evidence" value="ECO:0007669"/>
    <property type="project" value="UniProtKB-KW"/>
</dbReference>
<dbReference type="AlphaFoldDB" id="A0A6P1NQK0"/>
<evidence type="ECO:0000256" key="5">
    <source>
        <dbReference type="ARBA" id="ARBA00022900"/>
    </source>
</evidence>
<evidence type="ECO:0000256" key="7">
    <source>
        <dbReference type="SAM" id="MobiDB-lite"/>
    </source>
</evidence>
<keyword evidence="5" id="KW-0722">Serine protease inhibitor</keyword>
<keyword evidence="3" id="KW-0964">Secreted</keyword>
<dbReference type="GO" id="GO:0005576">
    <property type="term" value="C:extracellular region"/>
    <property type="evidence" value="ECO:0007669"/>
    <property type="project" value="UniProtKB-SubCell"/>
</dbReference>
<feature type="region of interest" description="Disordered" evidence="7">
    <location>
        <begin position="28"/>
        <end position="79"/>
    </location>
</feature>
<evidence type="ECO:0000256" key="8">
    <source>
        <dbReference type="SAM" id="SignalP"/>
    </source>
</evidence>
<comment type="similarity">
    <text evidence="2">Belongs to the protease inhibitor I16 (SSI) family.</text>
</comment>
<dbReference type="EMBL" id="CP047898">
    <property type="protein sequence ID" value="QHK21458.1"/>
    <property type="molecule type" value="Genomic_DNA"/>
</dbReference>
<evidence type="ECO:0000259" key="9">
    <source>
        <dbReference type="Pfam" id="PF00720"/>
    </source>
</evidence>
<keyword evidence="6" id="KW-1015">Disulfide bond</keyword>
<proteinExistence type="inferred from homology"/>
<keyword evidence="4" id="KW-0646">Protease inhibitor</keyword>
<dbReference type="Gene3D" id="3.30.350.10">
    <property type="entry name" value="Subtilisin inhibitor-like"/>
    <property type="match status" value="1"/>
</dbReference>
<protein>
    <submittedName>
        <fullName evidence="10">Serine protease inhibitor</fullName>
    </submittedName>
</protein>
<organism evidence="10 11">
    <name type="scientific">Pseudarthrobacter psychrotolerans</name>
    <dbReference type="NCBI Taxonomy" id="2697569"/>
    <lineage>
        <taxon>Bacteria</taxon>
        <taxon>Bacillati</taxon>
        <taxon>Actinomycetota</taxon>
        <taxon>Actinomycetes</taxon>
        <taxon>Micrococcales</taxon>
        <taxon>Micrococcaceae</taxon>
        <taxon>Pseudarthrobacter</taxon>
    </lineage>
</organism>
<accession>A0A6P1NQK0</accession>
<dbReference type="SUPFAM" id="SSF55399">
    <property type="entry name" value="Subtilisin inhibitor"/>
    <property type="match status" value="1"/>
</dbReference>
<evidence type="ECO:0000256" key="4">
    <source>
        <dbReference type="ARBA" id="ARBA00022690"/>
    </source>
</evidence>
<keyword evidence="11" id="KW-1185">Reference proteome</keyword>
<evidence type="ECO:0000256" key="3">
    <source>
        <dbReference type="ARBA" id="ARBA00022525"/>
    </source>
</evidence>
<feature type="signal peptide" evidence="8">
    <location>
        <begin position="1"/>
        <end position="22"/>
    </location>
</feature>
<reference evidence="10 11" key="1">
    <citation type="submission" date="2020-01" db="EMBL/GenBank/DDBJ databases">
        <title>Pseudarthrobacter psychrotolerans sp. nov., isolated from antarctic soil.</title>
        <authorList>
            <person name="Shin Y."/>
            <person name="Park W."/>
        </authorList>
    </citation>
    <scope>NUCLEOTIDE SEQUENCE [LARGE SCALE GENOMIC DNA]</scope>
    <source>
        <strain evidence="10 11">YJ56</strain>
    </source>
</reference>
<evidence type="ECO:0000313" key="11">
    <source>
        <dbReference type="Proteomes" id="UP000464186"/>
    </source>
</evidence>
<comment type="subcellular location">
    <subcellularLocation>
        <location evidence="1">Secreted</location>
    </subcellularLocation>
</comment>
<name>A0A6P1NQK0_9MICC</name>
<dbReference type="PROSITE" id="PS51257">
    <property type="entry name" value="PROKAR_LIPOPROTEIN"/>
    <property type="match status" value="1"/>
</dbReference>
<keyword evidence="8" id="KW-0732">Signal</keyword>
<evidence type="ECO:0000256" key="6">
    <source>
        <dbReference type="ARBA" id="ARBA00023157"/>
    </source>
</evidence>
<feature type="compositionally biased region" description="Pro residues" evidence="7">
    <location>
        <begin position="62"/>
        <end position="72"/>
    </location>
</feature>
<dbReference type="Pfam" id="PF00720">
    <property type="entry name" value="SSI"/>
    <property type="match status" value="1"/>
</dbReference>